<dbReference type="EMBL" id="CAFAAV010000119">
    <property type="protein sequence ID" value="CAB4824217.1"/>
    <property type="molecule type" value="Genomic_DNA"/>
</dbReference>
<dbReference type="InterPro" id="IPR011008">
    <property type="entry name" value="Dimeric_a/b-barrel"/>
</dbReference>
<dbReference type="Gene3D" id="3.30.70.100">
    <property type="match status" value="1"/>
</dbReference>
<accession>A0A6J6ABW6</accession>
<reference evidence="1" key="1">
    <citation type="submission" date="2020-05" db="EMBL/GenBank/DDBJ databases">
        <authorList>
            <person name="Chiriac C."/>
            <person name="Salcher M."/>
            <person name="Ghai R."/>
            <person name="Kavagutti S V."/>
        </authorList>
    </citation>
    <scope>NUCLEOTIDE SEQUENCE</scope>
</reference>
<dbReference type="EMBL" id="CAESGF010000043">
    <property type="protein sequence ID" value="CAB4365717.1"/>
    <property type="molecule type" value="Genomic_DNA"/>
</dbReference>
<evidence type="ECO:0000313" key="2">
    <source>
        <dbReference type="EMBL" id="CAB4749819.1"/>
    </source>
</evidence>
<sequence>MSGNKQFLVFSNAVAGKEAEYNDWYDNVHMPDVLKVPGVCGAKRYEVAQLDPNTAPPHKYLAVYELDGEPADVMAGLLSRAGTPEMTMSDTLDMGTISMTIWVPRS</sequence>
<dbReference type="EMBL" id="CAFBIY010000002">
    <property type="protein sequence ID" value="CAB4846009.1"/>
    <property type="molecule type" value="Genomic_DNA"/>
</dbReference>
<evidence type="ECO:0000313" key="1">
    <source>
        <dbReference type="EMBL" id="CAB4365717.1"/>
    </source>
</evidence>
<evidence type="ECO:0000313" key="4">
    <source>
        <dbReference type="EMBL" id="CAB4846009.1"/>
    </source>
</evidence>
<protein>
    <submittedName>
        <fullName evidence="1">Unannotated protein</fullName>
    </submittedName>
</protein>
<evidence type="ECO:0000313" key="3">
    <source>
        <dbReference type="EMBL" id="CAB4824217.1"/>
    </source>
</evidence>
<organism evidence="1">
    <name type="scientific">freshwater metagenome</name>
    <dbReference type="NCBI Taxonomy" id="449393"/>
    <lineage>
        <taxon>unclassified sequences</taxon>
        <taxon>metagenomes</taxon>
        <taxon>ecological metagenomes</taxon>
    </lineage>
</organism>
<dbReference type="EMBL" id="CAFBMT010000038">
    <property type="protein sequence ID" value="CAB4958434.1"/>
    <property type="molecule type" value="Genomic_DNA"/>
</dbReference>
<gene>
    <name evidence="2" type="ORF">UFOPK2656_03474</name>
    <name evidence="3" type="ORF">UFOPK3099_01571</name>
    <name evidence="4" type="ORF">UFOPK3267_00050</name>
    <name evidence="5" type="ORF">UFOPK3651_03347</name>
    <name evidence="6" type="ORF">UFOPK3931_02925</name>
    <name evidence="1" type="ORF">UFOPK4189_03459</name>
</gene>
<dbReference type="EMBL" id="CAEZYF010000040">
    <property type="protein sequence ID" value="CAB4749819.1"/>
    <property type="molecule type" value="Genomic_DNA"/>
</dbReference>
<dbReference type="AlphaFoldDB" id="A0A6J6ABW6"/>
<evidence type="ECO:0000313" key="6">
    <source>
        <dbReference type="EMBL" id="CAB5013107.1"/>
    </source>
</evidence>
<name>A0A6J6ABW6_9ZZZZ</name>
<dbReference type="EMBL" id="CAFBOL010000118">
    <property type="protein sequence ID" value="CAB5013107.1"/>
    <property type="molecule type" value="Genomic_DNA"/>
</dbReference>
<evidence type="ECO:0000313" key="5">
    <source>
        <dbReference type="EMBL" id="CAB4958434.1"/>
    </source>
</evidence>
<proteinExistence type="predicted"/>
<dbReference type="SUPFAM" id="SSF54909">
    <property type="entry name" value="Dimeric alpha+beta barrel"/>
    <property type="match status" value="1"/>
</dbReference>